<proteinExistence type="predicted"/>
<name>A0A9I9E9I1_CUCME</name>
<organism evidence="2">
    <name type="scientific">Cucumis melo</name>
    <name type="common">Muskmelon</name>
    <dbReference type="NCBI Taxonomy" id="3656"/>
    <lineage>
        <taxon>Eukaryota</taxon>
        <taxon>Viridiplantae</taxon>
        <taxon>Streptophyta</taxon>
        <taxon>Embryophyta</taxon>
        <taxon>Tracheophyta</taxon>
        <taxon>Spermatophyta</taxon>
        <taxon>Magnoliopsida</taxon>
        <taxon>eudicotyledons</taxon>
        <taxon>Gunneridae</taxon>
        <taxon>Pentapetalae</taxon>
        <taxon>rosids</taxon>
        <taxon>fabids</taxon>
        <taxon>Cucurbitales</taxon>
        <taxon>Cucurbitaceae</taxon>
        <taxon>Benincaseae</taxon>
        <taxon>Cucumis</taxon>
    </lineage>
</organism>
<protein>
    <submittedName>
        <fullName evidence="2">Uncharacterized protein</fullName>
    </submittedName>
</protein>
<feature type="region of interest" description="Disordered" evidence="1">
    <location>
        <begin position="52"/>
        <end position="75"/>
    </location>
</feature>
<dbReference type="Gramene" id="MELO3C030679.2.1">
    <property type="protein sequence ID" value="MELO3C030679.2.1"/>
    <property type="gene ID" value="MELO3C030679.2"/>
</dbReference>
<sequence length="75" mass="8143">NINSHKLKFSSHQFTTTEITTRKWSIPDAEKHVGIKHVGNKGFSDAVNNALGDASEKQSFPTHHEGVGKNTSGKG</sequence>
<reference evidence="2" key="1">
    <citation type="submission" date="2023-03" db="UniProtKB">
        <authorList>
            <consortium name="EnsemblPlants"/>
        </authorList>
    </citation>
    <scope>IDENTIFICATION</scope>
</reference>
<dbReference type="AlphaFoldDB" id="A0A9I9E9I1"/>
<evidence type="ECO:0000256" key="1">
    <source>
        <dbReference type="SAM" id="MobiDB-lite"/>
    </source>
</evidence>
<accession>A0A9I9E9I1</accession>
<dbReference type="EnsemblPlants" id="MELO3C030679.2.1">
    <property type="protein sequence ID" value="MELO3C030679.2.1"/>
    <property type="gene ID" value="MELO3C030679.2"/>
</dbReference>
<evidence type="ECO:0000313" key="2">
    <source>
        <dbReference type="EnsemblPlants" id="MELO3C030679.2.1"/>
    </source>
</evidence>